<evidence type="ECO:0000256" key="3">
    <source>
        <dbReference type="ARBA" id="ARBA00022741"/>
    </source>
</evidence>
<dbReference type="PANTHER" id="PTHR45639:SF3">
    <property type="entry name" value="HYPOXIA UP-REGULATED PROTEIN 1"/>
    <property type="match status" value="1"/>
</dbReference>
<dbReference type="PANTHER" id="PTHR45639">
    <property type="entry name" value="HSC70CB, ISOFORM G-RELATED"/>
    <property type="match status" value="1"/>
</dbReference>
<protein>
    <submittedName>
        <fullName evidence="8">Actin-like ATPase domain-containing protein</fullName>
    </submittedName>
</protein>
<dbReference type="Pfam" id="PF00012">
    <property type="entry name" value="HSP70"/>
    <property type="match status" value="1"/>
</dbReference>
<name>A0A316V7G0_9BASI</name>
<evidence type="ECO:0000313" key="9">
    <source>
        <dbReference type="Proteomes" id="UP000245771"/>
    </source>
</evidence>
<dbReference type="InterPro" id="IPR029048">
    <property type="entry name" value="HSP70_C_sf"/>
</dbReference>
<evidence type="ECO:0000256" key="5">
    <source>
        <dbReference type="ARBA" id="ARBA00023186"/>
    </source>
</evidence>
<dbReference type="Gene3D" id="3.30.420.40">
    <property type="match status" value="2"/>
</dbReference>
<feature type="compositionally biased region" description="Low complexity" evidence="6">
    <location>
        <begin position="600"/>
        <end position="617"/>
    </location>
</feature>
<feature type="compositionally biased region" description="Basic and acidic residues" evidence="6">
    <location>
        <begin position="835"/>
        <end position="848"/>
    </location>
</feature>
<dbReference type="InterPro" id="IPR013126">
    <property type="entry name" value="Hsp_70_fam"/>
</dbReference>
<dbReference type="SUPFAM" id="SSF53067">
    <property type="entry name" value="Actin-like ATPase domain"/>
    <property type="match status" value="2"/>
</dbReference>
<keyword evidence="5" id="KW-0143">Chaperone</keyword>
<keyword evidence="2 7" id="KW-0732">Signal</keyword>
<dbReference type="GO" id="GO:0034663">
    <property type="term" value="C:endoplasmic reticulum chaperone complex"/>
    <property type="evidence" value="ECO:0007669"/>
    <property type="project" value="TreeGrafter"/>
</dbReference>
<dbReference type="InParanoid" id="A0A316V7G0"/>
<feature type="region of interest" description="Disordered" evidence="6">
    <location>
        <begin position="818"/>
        <end position="906"/>
    </location>
</feature>
<dbReference type="AlphaFoldDB" id="A0A316V7G0"/>
<dbReference type="Gene3D" id="1.20.1270.10">
    <property type="match status" value="1"/>
</dbReference>
<dbReference type="OrthoDB" id="10262720at2759"/>
<feature type="region of interest" description="Disordered" evidence="6">
    <location>
        <begin position="591"/>
        <end position="632"/>
    </location>
</feature>
<keyword evidence="4" id="KW-0067">ATP-binding</keyword>
<evidence type="ECO:0000256" key="1">
    <source>
        <dbReference type="ARBA" id="ARBA00004319"/>
    </source>
</evidence>
<dbReference type="RefSeq" id="XP_025353758.1">
    <property type="nucleotide sequence ID" value="XM_025499051.1"/>
</dbReference>
<dbReference type="GO" id="GO:0140662">
    <property type="term" value="F:ATP-dependent protein folding chaperone"/>
    <property type="evidence" value="ECO:0007669"/>
    <property type="project" value="InterPro"/>
</dbReference>
<feature type="chain" id="PRO_5016441746" evidence="7">
    <location>
        <begin position="22"/>
        <end position="906"/>
    </location>
</feature>
<dbReference type="Gene3D" id="3.90.640.10">
    <property type="entry name" value="Actin, Chain A, domain 4"/>
    <property type="match status" value="1"/>
</dbReference>
<dbReference type="FunCoup" id="A0A316V7G0">
    <property type="interactions" value="213"/>
</dbReference>
<dbReference type="Proteomes" id="UP000245771">
    <property type="component" value="Unassembled WGS sequence"/>
</dbReference>
<evidence type="ECO:0000256" key="7">
    <source>
        <dbReference type="SAM" id="SignalP"/>
    </source>
</evidence>
<dbReference type="GO" id="GO:0005524">
    <property type="term" value="F:ATP binding"/>
    <property type="evidence" value="ECO:0007669"/>
    <property type="project" value="UniProtKB-KW"/>
</dbReference>
<evidence type="ECO:0000256" key="4">
    <source>
        <dbReference type="ARBA" id="ARBA00022840"/>
    </source>
</evidence>
<dbReference type="STRING" id="1280837.A0A316V7G0"/>
<dbReference type="SUPFAM" id="SSF100934">
    <property type="entry name" value="Heat shock protein 70kD (HSP70), C-terminal subdomain"/>
    <property type="match status" value="1"/>
</dbReference>
<feature type="compositionally biased region" description="Basic and acidic residues" evidence="6">
    <location>
        <begin position="861"/>
        <end position="873"/>
    </location>
</feature>
<keyword evidence="9" id="KW-1185">Reference proteome</keyword>
<dbReference type="PRINTS" id="PR00301">
    <property type="entry name" value="HEATSHOCK70"/>
</dbReference>
<organism evidence="8 9">
    <name type="scientific">Meira miltonrushii</name>
    <dbReference type="NCBI Taxonomy" id="1280837"/>
    <lineage>
        <taxon>Eukaryota</taxon>
        <taxon>Fungi</taxon>
        <taxon>Dikarya</taxon>
        <taxon>Basidiomycota</taxon>
        <taxon>Ustilaginomycotina</taxon>
        <taxon>Exobasidiomycetes</taxon>
        <taxon>Exobasidiales</taxon>
        <taxon>Brachybasidiaceae</taxon>
        <taxon>Meira</taxon>
    </lineage>
</organism>
<feature type="compositionally biased region" description="Basic residues" evidence="6">
    <location>
        <begin position="849"/>
        <end position="860"/>
    </location>
</feature>
<accession>A0A316V7G0</accession>
<gene>
    <name evidence="8" type="ORF">FA14DRAFT_161298</name>
</gene>
<evidence type="ECO:0000313" key="8">
    <source>
        <dbReference type="EMBL" id="PWN33456.1"/>
    </source>
</evidence>
<sequence length="906" mass="99041">MSNMLTALLAITILSISACHAMGVIGIDYGTESMKVSLMKPGEPFDVVLSRDSKRKIPSAVAWKVQERLYGSDAANLASRYPGDTFIGAKFLLGREYDDERGRARHAGLLNTKLVPNAQRNDTTIAIERETDYTINKEGADVYSIEEIVGMQLSHGKALAEEQAGEEVIRSFPGTIGTYGGLDVAITVPVFYTAAERQSLYDAAQVAGMKPKLVSDGAAVAINYAMTRTFPKPEKHMIFDSGAGSTSATIVEFSTKTIQADSILSIGATQKEAIVVDVLGAGWDREANGMVLDVIVRDELARQFEEKNAGKISKPLSQQPRALARLLKEANRVKHILSANSEASSYVEMLADEIDFRGSLSRQQFESLVEKAGLTPRFGQAAKDALDQTKVSLKDITSVILVGGATRIPLVQASLRSAGIPEDKWAQNVNADEAGVMGAAYFGASFNPQFRMKAIKANDGTPYSIVLREQDGKAETIFPAGAVEETLITRTYPGATDDLSMQISYDPSINSEKLDGQQNALYSIELADVHKNLAELKTEGHLDNVQTSVNITLASQPLGVVRVANAYLHVKQKSGGVVGALKGFFNVGGSAEEETEEEANNATTADADADANDNSTTTKKEKPAKKQPPTERHIALTGSIKPAGSVHPMSTGELKTASDRLYVADVVMRKKAAREEARNVLEAYIYRIRDTVDEEYFKKASKSAERDSIKKRIQELNDWLNAAEGDSAETAALKVKRVSLETLVSPIEKRINEQRVRGKAVRTFEKALTQGKTFLTEARANLTEAMQANLASKFTASELDTFEHQLEKDSKWFEEKKKAQDKRALDEDVVLPSAEVEKRAKKLTDTIKKYQKRRVPKSRPAKKESPPPTKAEEEVPPPPEPEAKAGEQKGEEEKDQATHPPRHEEL</sequence>
<dbReference type="InterPro" id="IPR018181">
    <property type="entry name" value="Heat_shock_70_CS"/>
</dbReference>
<reference evidence="8 9" key="1">
    <citation type="journal article" date="2018" name="Mol. Biol. Evol.">
        <title>Broad Genomic Sampling Reveals a Smut Pathogenic Ancestry of the Fungal Clade Ustilaginomycotina.</title>
        <authorList>
            <person name="Kijpornyongpan T."/>
            <person name="Mondo S.J."/>
            <person name="Barry K."/>
            <person name="Sandor L."/>
            <person name="Lee J."/>
            <person name="Lipzen A."/>
            <person name="Pangilinan J."/>
            <person name="LaButti K."/>
            <person name="Hainaut M."/>
            <person name="Henrissat B."/>
            <person name="Grigoriev I.V."/>
            <person name="Spatafora J.W."/>
            <person name="Aime M.C."/>
        </authorList>
    </citation>
    <scope>NUCLEOTIDE SEQUENCE [LARGE SCALE GENOMIC DNA]</scope>
    <source>
        <strain evidence="8 9">MCA 3882</strain>
    </source>
</reference>
<dbReference type="EMBL" id="KZ819604">
    <property type="protein sequence ID" value="PWN33456.1"/>
    <property type="molecule type" value="Genomic_DNA"/>
</dbReference>
<dbReference type="GO" id="GO:0030968">
    <property type="term" value="P:endoplasmic reticulum unfolded protein response"/>
    <property type="evidence" value="ECO:0007669"/>
    <property type="project" value="TreeGrafter"/>
</dbReference>
<dbReference type="InterPro" id="IPR043129">
    <property type="entry name" value="ATPase_NBD"/>
</dbReference>
<keyword evidence="3" id="KW-0547">Nucleotide-binding</keyword>
<dbReference type="CDD" id="cd10230">
    <property type="entry name" value="ASKHA_NBD_HSP70_HYOU1"/>
    <property type="match status" value="1"/>
</dbReference>
<dbReference type="PROSITE" id="PS01036">
    <property type="entry name" value="HSP70_3"/>
    <property type="match status" value="1"/>
</dbReference>
<feature type="compositionally biased region" description="Basic and acidic residues" evidence="6">
    <location>
        <begin position="881"/>
        <end position="906"/>
    </location>
</feature>
<dbReference type="Gene3D" id="3.30.30.30">
    <property type="match status" value="1"/>
</dbReference>
<dbReference type="GO" id="GO:0005788">
    <property type="term" value="C:endoplasmic reticulum lumen"/>
    <property type="evidence" value="ECO:0007669"/>
    <property type="project" value="UniProtKB-SubCell"/>
</dbReference>
<dbReference type="GeneID" id="37020832"/>
<evidence type="ECO:0000256" key="2">
    <source>
        <dbReference type="ARBA" id="ARBA00022729"/>
    </source>
</evidence>
<evidence type="ECO:0000256" key="6">
    <source>
        <dbReference type="SAM" id="MobiDB-lite"/>
    </source>
</evidence>
<feature type="signal peptide" evidence="7">
    <location>
        <begin position="1"/>
        <end position="21"/>
    </location>
</feature>
<proteinExistence type="predicted"/>
<comment type="subcellular location">
    <subcellularLocation>
        <location evidence="1">Endoplasmic reticulum lumen</location>
    </subcellularLocation>
</comment>